<dbReference type="Proteomes" id="UP001331515">
    <property type="component" value="Unassembled WGS sequence"/>
</dbReference>
<feature type="region of interest" description="Disordered" evidence="1">
    <location>
        <begin position="37"/>
        <end position="64"/>
    </location>
</feature>
<evidence type="ECO:0000313" key="3">
    <source>
        <dbReference type="Proteomes" id="UP001331515"/>
    </source>
</evidence>
<dbReference type="AlphaFoldDB" id="A0AAN8E6P7"/>
<organism evidence="2 3">
    <name type="scientific">Champsocephalus gunnari</name>
    <name type="common">Mackerel icefish</name>
    <dbReference type="NCBI Taxonomy" id="52237"/>
    <lineage>
        <taxon>Eukaryota</taxon>
        <taxon>Metazoa</taxon>
        <taxon>Chordata</taxon>
        <taxon>Craniata</taxon>
        <taxon>Vertebrata</taxon>
        <taxon>Euteleostomi</taxon>
        <taxon>Actinopterygii</taxon>
        <taxon>Neopterygii</taxon>
        <taxon>Teleostei</taxon>
        <taxon>Neoteleostei</taxon>
        <taxon>Acanthomorphata</taxon>
        <taxon>Eupercaria</taxon>
        <taxon>Perciformes</taxon>
        <taxon>Notothenioidei</taxon>
        <taxon>Channichthyidae</taxon>
        <taxon>Champsocephalus</taxon>
    </lineage>
</organism>
<accession>A0AAN8E6P7</accession>
<evidence type="ECO:0000256" key="1">
    <source>
        <dbReference type="SAM" id="MobiDB-lite"/>
    </source>
</evidence>
<keyword evidence="3" id="KW-1185">Reference proteome</keyword>
<evidence type="ECO:0000313" key="2">
    <source>
        <dbReference type="EMBL" id="KAK5931258.1"/>
    </source>
</evidence>
<comment type="caution">
    <text evidence="2">The sequence shown here is derived from an EMBL/GenBank/DDBJ whole genome shotgun (WGS) entry which is preliminary data.</text>
</comment>
<proteinExistence type="predicted"/>
<name>A0AAN8E6P7_CHAGU</name>
<reference evidence="2 3" key="1">
    <citation type="journal article" date="2023" name="Mol. Biol. Evol.">
        <title>Genomics of Secondarily Temperate Adaptation in the Only Non-Antarctic Icefish.</title>
        <authorList>
            <person name="Rivera-Colon A.G."/>
            <person name="Rayamajhi N."/>
            <person name="Minhas B.F."/>
            <person name="Madrigal G."/>
            <person name="Bilyk K.T."/>
            <person name="Yoon V."/>
            <person name="Hune M."/>
            <person name="Gregory S."/>
            <person name="Cheng C.H.C."/>
            <person name="Catchen J.M."/>
        </authorList>
    </citation>
    <scope>NUCLEOTIDE SEQUENCE [LARGE SCALE GENOMIC DNA]</scope>
    <source>
        <tissue evidence="2">White muscle</tissue>
    </source>
</reference>
<sequence>MSDHFSASPLSPGFASCFRVFTGGIPPEPCTLREIEPGQQPQQHRVQGGVFTGETDSDTPGSVNAGCRCSVLGEDV</sequence>
<protein>
    <submittedName>
        <fullName evidence="2">Uncharacterized protein</fullName>
    </submittedName>
</protein>
<gene>
    <name evidence="2" type="ORF">CgunFtcFv8_027421</name>
</gene>
<dbReference type="EMBL" id="JAURVH010001516">
    <property type="protein sequence ID" value="KAK5931258.1"/>
    <property type="molecule type" value="Genomic_DNA"/>
</dbReference>